<dbReference type="OrthoDB" id="1365847at2"/>
<feature type="transmembrane region" description="Helical" evidence="1">
    <location>
        <begin position="6"/>
        <end position="28"/>
    </location>
</feature>
<protein>
    <recommendedName>
        <fullName evidence="6">DoxX family protein</fullName>
    </recommendedName>
</protein>
<reference evidence="2 5" key="1">
    <citation type="journal article" date="2015" name="Int. J. Syst. Evol. Microbiol.">
        <title>Algibacter amylolyticus sp. nov., isolated from intertidal sediment.</title>
        <authorList>
            <person name="Zhang D.C."/>
            <person name="Wu J."/>
            <person name="Neuner K."/>
            <person name="Yao J."/>
            <person name="Margesin R."/>
        </authorList>
    </citation>
    <scope>NUCLEOTIDE SEQUENCE [LARGE SCALE GENOMIC DNA]</scope>
    <source>
        <strain evidence="2 5">RU-4-M-4</strain>
    </source>
</reference>
<dbReference type="Proteomes" id="UP000315145">
    <property type="component" value="Unassembled WGS sequence"/>
</dbReference>
<organism evidence="2 5">
    <name type="scientific">Algibacter amylolyticus</name>
    <dbReference type="NCBI Taxonomy" id="1608400"/>
    <lineage>
        <taxon>Bacteria</taxon>
        <taxon>Pseudomonadati</taxon>
        <taxon>Bacteroidota</taxon>
        <taxon>Flavobacteriia</taxon>
        <taxon>Flavobacteriales</taxon>
        <taxon>Flavobacteriaceae</taxon>
        <taxon>Algibacter</taxon>
    </lineage>
</organism>
<reference evidence="2" key="3">
    <citation type="submission" date="2019-09" db="EMBL/GenBank/DDBJ databases">
        <authorList>
            <person name="Zhang D.-C."/>
        </authorList>
    </citation>
    <scope>NUCLEOTIDE SEQUENCE</scope>
    <source>
        <strain evidence="2">RU-4-M-4</strain>
    </source>
</reference>
<proteinExistence type="predicted"/>
<keyword evidence="1" id="KW-0472">Membrane</keyword>
<gene>
    <name evidence="2" type="ORF">F2B50_04570</name>
    <name evidence="3" type="ORF">FPF71_04570</name>
</gene>
<evidence type="ECO:0008006" key="6">
    <source>
        <dbReference type="Google" id="ProtNLM"/>
    </source>
</evidence>
<dbReference type="InterPro" id="IPR025695">
    <property type="entry name" value="DoxX-like"/>
</dbReference>
<feature type="transmembrane region" description="Helical" evidence="1">
    <location>
        <begin position="49"/>
        <end position="69"/>
    </location>
</feature>
<evidence type="ECO:0000313" key="4">
    <source>
        <dbReference type="Proteomes" id="UP000315145"/>
    </source>
</evidence>
<dbReference type="EMBL" id="VWRS01000001">
    <property type="protein sequence ID" value="KAA5828113.1"/>
    <property type="molecule type" value="Genomic_DNA"/>
</dbReference>
<feature type="transmembrane region" description="Helical" evidence="1">
    <location>
        <begin position="97"/>
        <end position="117"/>
    </location>
</feature>
<evidence type="ECO:0000313" key="3">
    <source>
        <dbReference type="EMBL" id="TSJ82358.1"/>
    </source>
</evidence>
<dbReference type="AlphaFoldDB" id="A0A5M7BGY4"/>
<reference evidence="3 4" key="2">
    <citation type="submission" date="2019-07" db="EMBL/GenBank/DDBJ databases">
        <title>Algibacter marinivivus sp. nov., isolated from the surface of a marine red alga.</title>
        <authorList>
            <person name="Zhong X."/>
            <person name="Xu W."/>
            <person name="Zhang Y."/>
            <person name="Zhang Q."/>
            <person name="Du Z."/>
        </authorList>
    </citation>
    <scope>NUCLEOTIDE SEQUENCE [LARGE SCALE GENOMIC DNA]</scope>
    <source>
        <strain evidence="3 4">RU-4-M-4</strain>
    </source>
</reference>
<evidence type="ECO:0000313" key="5">
    <source>
        <dbReference type="Proteomes" id="UP000322315"/>
    </source>
</evidence>
<comment type="caution">
    <text evidence="2">The sequence shown here is derived from an EMBL/GenBank/DDBJ whole genome shotgun (WGS) entry which is preliminary data.</text>
</comment>
<dbReference type="Pfam" id="PF13781">
    <property type="entry name" value="DoxX_3"/>
    <property type="match status" value="1"/>
</dbReference>
<feature type="transmembrane region" description="Helical" evidence="1">
    <location>
        <begin position="75"/>
        <end position="92"/>
    </location>
</feature>
<dbReference type="EMBL" id="VMBF01000001">
    <property type="protein sequence ID" value="TSJ82358.1"/>
    <property type="molecule type" value="Genomic_DNA"/>
</dbReference>
<dbReference type="RefSeq" id="WP_144115478.1">
    <property type="nucleotide sequence ID" value="NZ_JACHGE010000001.1"/>
</dbReference>
<sequence>MKTQKLYNLLHIIIALVWVINGMFCKILNLVPRHQEIVERIIGNANSRAITILIGVAEVCMAIWILSHYKLKLNAITQICIVAIMNLIEFVLAQDLLLWGTFNSLFALLFIAVVYHTNFKTHNYVSFP</sequence>
<name>A0A5M7BGY4_9FLAO</name>
<accession>A0A5M7BGY4</accession>
<keyword evidence="1" id="KW-0812">Transmembrane</keyword>
<evidence type="ECO:0000313" key="2">
    <source>
        <dbReference type="EMBL" id="KAA5828113.1"/>
    </source>
</evidence>
<keyword evidence="1" id="KW-1133">Transmembrane helix</keyword>
<dbReference type="Proteomes" id="UP000322315">
    <property type="component" value="Unassembled WGS sequence"/>
</dbReference>
<keyword evidence="4" id="KW-1185">Reference proteome</keyword>
<evidence type="ECO:0000256" key="1">
    <source>
        <dbReference type="SAM" id="Phobius"/>
    </source>
</evidence>